<keyword evidence="2" id="KW-0812">Transmembrane</keyword>
<dbReference type="AlphaFoldDB" id="A0A1F6VFK5"/>
<keyword evidence="2" id="KW-1133">Transmembrane helix</keyword>
<gene>
    <name evidence="4" type="ORF">A2738_00560</name>
</gene>
<dbReference type="InterPro" id="IPR002477">
    <property type="entry name" value="Peptidoglycan-bd-like"/>
</dbReference>
<evidence type="ECO:0000313" key="5">
    <source>
        <dbReference type="Proteomes" id="UP000178235"/>
    </source>
</evidence>
<evidence type="ECO:0000313" key="4">
    <source>
        <dbReference type="EMBL" id="OGI68365.1"/>
    </source>
</evidence>
<dbReference type="Gene3D" id="1.10.101.10">
    <property type="entry name" value="PGBD-like superfamily/PGBD"/>
    <property type="match status" value="1"/>
</dbReference>
<feature type="domain" description="Peptidoglycan binding-like" evidence="3">
    <location>
        <begin position="131"/>
        <end position="186"/>
    </location>
</feature>
<evidence type="ECO:0000256" key="2">
    <source>
        <dbReference type="SAM" id="Phobius"/>
    </source>
</evidence>
<feature type="coiled-coil region" evidence="1">
    <location>
        <begin position="52"/>
        <end position="86"/>
    </location>
</feature>
<evidence type="ECO:0000259" key="3">
    <source>
        <dbReference type="Pfam" id="PF01471"/>
    </source>
</evidence>
<keyword evidence="2" id="KW-0472">Membrane</keyword>
<evidence type="ECO:0000256" key="1">
    <source>
        <dbReference type="SAM" id="Coils"/>
    </source>
</evidence>
<dbReference type="EMBL" id="MFTS01000003">
    <property type="protein sequence ID" value="OGI68365.1"/>
    <property type="molecule type" value="Genomic_DNA"/>
</dbReference>
<organism evidence="4 5">
    <name type="scientific">Candidatus Nomurabacteria bacterium RIFCSPHIGHO2_01_FULL_42_15</name>
    <dbReference type="NCBI Taxonomy" id="1801742"/>
    <lineage>
        <taxon>Bacteria</taxon>
        <taxon>Candidatus Nomuraibacteriota</taxon>
    </lineage>
</organism>
<dbReference type="InterPro" id="IPR036366">
    <property type="entry name" value="PGBDSf"/>
</dbReference>
<dbReference type="Proteomes" id="UP000178235">
    <property type="component" value="Unassembled WGS sequence"/>
</dbReference>
<name>A0A1F6VFK5_9BACT</name>
<dbReference type="Pfam" id="PF01471">
    <property type="entry name" value="PG_binding_1"/>
    <property type="match status" value="1"/>
</dbReference>
<comment type="caution">
    <text evidence="4">The sequence shown here is derived from an EMBL/GenBank/DDBJ whole genome shotgun (WGS) entry which is preliminary data.</text>
</comment>
<feature type="transmembrane region" description="Helical" evidence="2">
    <location>
        <begin position="25"/>
        <end position="44"/>
    </location>
</feature>
<dbReference type="InterPro" id="IPR036365">
    <property type="entry name" value="PGBD-like_sf"/>
</dbReference>
<sequence>MESCLDTIIFFRCLVIYKHMEKLKLILFSIVVLSLLALALYWSVNTIQSGTEYVASQKVKQLEKENENYKKEIKRLGAELAILQAREEVAAPIVEKNPEAPVATMYKHQTLINELQKLIDENILMKLKSNGTRVGTVQKFLNIYNNTSNRVDNDYGAGTVSAVKAFQKDAGLTADGESGASTFSKMIDWLKKQK</sequence>
<protein>
    <recommendedName>
        <fullName evidence="3">Peptidoglycan binding-like domain-containing protein</fullName>
    </recommendedName>
</protein>
<reference evidence="4 5" key="1">
    <citation type="journal article" date="2016" name="Nat. Commun.">
        <title>Thousands of microbial genomes shed light on interconnected biogeochemical processes in an aquifer system.</title>
        <authorList>
            <person name="Anantharaman K."/>
            <person name="Brown C.T."/>
            <person name="Hug L.A."/>
            <person name="Sharon I."/>
            <person name="Castelle C.J."/>
            <person name="Probst A.J."/>
            <person name="Thomas B.C."/>
            <person name="Singh A."/>
            <person name="Wilkins M.J."/>
            <person name="Karaoz U."/>
            <person name="Brodie E.L."/>
            <person name="Williams K.H."/>
            <person name="Hubbard S.S."/>
            <person name="Banfield J.F."/>
        </authorList>
    </citation>
    <scope>NUCLEOTIDE SEQUENCE [LARGE SCALE GENOMIC DNA]</scope>
</reference>
<dbReference type="SUPFAM" id="SSF47090">
    <property type="entry name" value="PGBD-like"/>
    <property type="match status" value="1"/>
</dbReference>
<accession>A0A1F6VFK5</accession>
<keyword evidence="1" id="KW-0175">Coiled coil</keyword>
<proteinExistence type="predicted"/>